<evidence type="ECO:0000313" key="5">
    <source>
        <dbReference type="EMBL" id="PPT91407.1"/>
    </source>
</evidence>
<dbReference type="InterPro" id="IPR053721">
    <property type="entry name" value="Fimbrial_Adhesin_Reg"/>
</dbReference>
<keyword evidence="2" id="KW-0804">Transcription</keyword>
<dbReference type="EMBL" id="MIGX01000027">
    <property type="protein sequence ID" value="PPT91407.1"/>
    <property type="molecule type" value="Genomic_DNA"/>
</dbReference>
<feature type="domain" description="TrfB transcriptional repressor protein" evidence="4">
    <location>
        <begin position="10"/>
        <end position="92"/>
    </location>
</feature>
<dbReference type="InterPro" id="IPR036390">
    <property type="entry name" value="WH_DNA-bd_sf"/>
</dbReference>
<sequence length="128" mass="13840">MNRQRVQRRLTAEQFAAAASGLRLSEHNLELARAAMVDGVSVSALADAAGVSRQAISRAVVRIYGAHLVKRPAPPGWRSVQLTVPPPMAERMEAEAAQALAEHELAQRAGAAAEFSHEKTRRRGKARP</sequence>
<keyword evidence="6" id="KW-1185">Reference proteome</keyword>
<feature type="compositionally biased region" description="Basic residues" evidence="3">
    <location>
        <begin position="119"/>
        <end position="128"/>
    </location>
</feature>
<dbReference type="Pfam" id="PF16509">
    <property type="entry name" value="KORA"/>
    <property type="match status" value="1"/>
</dbReference>
<dbReference type="Proteomes" id="UP000239898">
    <property type="component" value="Unassembled WGS sequence"/>
</dbReference>
<evidence type="ECO:0000256" key="2">
    <source>
        <dbReference type="ARBA" id="ARBA00023163"/>
    </source>
</evidence>
<accession>A0A2S6ZGM0</accession>
<comment type="caution">
    <text evidence="5">The sequence shown here is derived from an EMBL/GenBank/DDBJ whole genome shotgun (WGS) entry which is preliminary data.</text>
</comment>
<evidence type="ECO:0000313" key="6">
    <source>
        <dbReference type="Proteomes" id="UP000239898"/>
    </source>
</evidence>
<protein>
    <recommendedName>
        <fullName evidence="4">TrfB transcriptional repressor protein domain-containing protein</fullName>
    </recommendedName>
</protein>
<dbReference type="SUPFAM" id="SSF46785">
    <property type="entry name" value="Winged helix' DNA-binding domain"/>
    <property type="match status" value="1"/>
</dbReference>
<dbReference type="InterPro" id="IPR032428">
    <property type="entry name" value="TrfB"/>
</dbReference>
<evidence type="ECO:0000259" key="4">
    <source>
        <dbReference type="Pfam" id="PF16509"/>
    </source>
</evidence>
<proteinExistence type="predicted"/>
<reference evidence="5 6" key="1">
    <citation type="submission" date="2016-08" db="EMBL/GenBank/DDBJ databases">
        <title>Evolution of the type three secretion system and type three effector repertoires in Xanthomonas.</title>
        <authorList>
            <person name="Merda D."/>
            <person name="Briand M."/>
            <person name="Bosis E."/>
            <person name="Rousseau C."/>
            <person name="Portier P."/>
            <person name="Jacques M.-A."/>
            <person name="Fischer-Le Saux M."/>
        </authorList>
    </citation>
    <scope>NUCLEOTIDE SEQUENCE [LARGE SCALE GENOMIC DNA]</scope>
    <source>
        <strain evidence="5 6">CFBP 4691</strain>
    </source>
</reference>
<organism evidence="5 6">
    <name type="scientific">Xanthomonas theicola</name>
    <dbReference type="NCBI Taxonomy" id="56464"/>
    <lineage>
        <taxon>Bacteria</taxon>
        <taxon>Pseudomonadati</taxon>
        <taxon>Pseudomonadota</taxon>
        <taxon>Gammaproteobacteria</taxon>
        <taxon>Lysobacterales</taxon>
        <taxon>Lysobacteraceae</taxon>
        <taxon>Xanthomonas</taxon>
    </lineage>
</organism>
<name>A0A2S6ZGM0_9XANT</name>
<evidence type="ECO:0000256" key="3">
    <source>
        <dbReference type="SAM" id="MobiDB-lite"/>
    </source>
</evidence>
<evidence type="ECO:0000256" key="1">
    <source>
        <dbReference type="ARBA" id="ARBA00023015"/>
    </source>
</evidence>
<dbReference type="Gene3D" id="1.10.10.2690">
    <property type="match status" value="1"/>
</dbReference>
<keyword evidence="1" id="KW-0805">Transcription regulation</keyword>
<dbReference type="AlphaFoldDB" id="A0A2S6ZGM0"/>
<gene>
    <name evidence="5" type="ORF">XthCFBP4691_07725</name>
</gene>
<feature type="region of interest" description="Disordered" evidence="3">
    <location>
        <begin position="108"/>
        <end position="128"/>
    </location>
</feature>